<proteinExistence type="predicted"/>
<gene>
    <name evidence="2" type="ORF">LTR16_000018</name>
</gene>
<feature type="region of interest" description="Disordered" evidence="1">
    <location>
        <begin position="48"/>
        <end position="90"/>
    </location>
</feature>
<organism evidence="2 3">
    <name type="scientific">Cryomyces antarcticus</name>
    <dbReference type="NCBI Taxonomy" id="329879"/>
    <lineage>
        <taxon>Eukaryota</taxon>
        <taxon>Fungi</taxon>
        <taxon>Dikarya</taxon>
        <taxon>Ascomycota</taxon>
        <taxon>Pezizomycotina</taxon>
        <taxon>Dothideomycetes</taxon>
        <taxon>Dothideomycetes incertae sedis</taxon>
        <taxon>Cryomyces</taxon>
    </lineage>
</organism>
<reference evidence="2 3" key="1">
    <citation type="submission" date="2023-08" db="EMBL/GenBank/DDBJ databases">
        <title>Black Yeasts Isolated from many extreme environments.</title>
        <authorList>
            <person name="Coleine C."/>
            <person name="Stajich J.E."/>
            <person name="Selbmann L."/>
        </authorList>
    </citation>
    <scope>NUCLEOTIDE SEQUENCE [LARGE SCALE GENOMIC DNA]</scope>
    <source>
        <strain evidence="2 3">CCFEE 536</strain>
    </source>
</reference>
<dbReference type="Proteomes" id="UP001357485">
    <property type="component" value="Unassembled WGS sequence"/>
</dbReference>
<dbReference type="EMBL" id="JAVRRA010024618">
    <property type="protein sequence ID" value="KAK5132138.1"/>
    <property type="molecule type" value="Genomic_DNA"/>
</dbReference>
<sequence>MSKTETERNSDLGRENTFYRDQLLEFHKKLESLKVSLQNVVDSVAEALELEPGRSAPTRNNDHGKPPPPLPSPVSSDSPEEPNGAASFDLDVPNFEGVDLDFDGVLLLQHNDFHVMNNVIREAPCEEEDLVGQVEEIVNCSADPKPREGMVNDFATPADEIALLHEANKKNFAQSPLHPSINRSQISHMGPGQYSPNKGPVIFSGDQTQIRATNSSFSDHINLVEHFLRQKWQGNSDLVKRDECLSNSVAFMISIFVSTSWTPMTAFYNYTNCHYQVNKLTTWRLNPTTKSYTELAPCYRPTRLQLTVPHPSIIDWTPFSAPRDRLILYHASNPQLDDIICEIGNSYVIETDISKLIAGVGSLVGYISVWDLVRAISPDMTKGDEESSCWESTLHSSALEDECRRSSVDDLSFLSSAPAALPAPSTNALFTSKTLALQAFNLLGMNTGTTYFRIDPAFFERHPELYDGQADMIAHGISIRPLSRQPIPAPKPIDTSILKRYGEMTTWTFGMGLGDRVGPEAVGTC</sequence>
<dbReference type="Pfam" id="PF11905">
    <property type="entry name" value="DUF3425"/>
    <property type="match status" value="1"/>
</dbReference>
<protein>
    <submittedName>
        <fullName evidence="2">Uncharacterized protein</fullName>
    </submittedName>
</protein>
<name>A0ABR0KV13_9PEZI</name>
<evidence type="ECO:0000313" key="3">
    <source>
        <dbReference type="Proteomes" id="UP001357485"/>
    </source>
</evidence>
<comment type="caution">
    <text evidence="2">The sequence shown here is derived from an EMBL/GenBank/DDBJ whole genome shotgun (WGS) entry which is preliminary data.</text>
</comment>
<evidence type="ECO:0000256" key="1">
    <source>
        <dbReference type="SAM" id="MobiDB-lite"/>
    </source>
</evidence>
<evidence type="ECO:0000313" key="2">
    <source>
        <dbReference type="EMBL" id="KAK5132138.1"/>
    </source>
</evidence>
<accession>A0ABR0KV13</accession>
<dbReference type="InterPro" id="IPR021833">
    <property type="entry name" value="DUF3425"/>
</dbReference>
<keyword evidence="3" id="KW-1185">Reference proteome</keyword>